<evidence type="ECO:0000313" key="2">
    <source>
        <dbReference type="Proteomes" id="UP001501666"/>
    </source>
</evidence>
<sequence>MNFWTHVEIDTGAPEDEWPAFIERSYTTNVKDMFTKALGFPLNVFELTPCWEAAGPLAEGVRRMEAEPEVYRAMEPPSGFGDYEGALVFLRTLAEASAKHPKCRIRVDIF</sequence>
<evidence type="ECO:0000313" key="1">
    <source>
        <dbReference type="EMBL" id="GAA2700310.1"/>
    </source>
</evidence>
<name>A0ABP6FY62_9ACTN</name>
<dbReference type="EMBL" id="BAAATE010000060">
    <property type="protein sequence ID" value="GAA2700310.1"/>
    <property type="molecule type" value="Genomic_DNA"/>
</dbReference>
<comment type="caution">
    <text evidence="1">The sequence shown here is derived from an EMBL/GenBank/DDBJ whole genome shotgun (WGS) entry which is preliminary data.</text>
</comment>
<accession>A0ABP6FY62</accession>
<gene>
    <name evidence="1" type="ORF">GCM10010412_097430</name>
</gene>
<keyword evidence="2" id="KW-1185">Reference proteome</keyword>
<protein>
    <recommendedName>
        <fullName evidence="3">Barstar (barnase inhibitor) domain-containing protein</fullName>
    </recommendedName>
</protein>
<evidence type="ECO:0008006" key="3">
    <source>
        <dbReference type="Google" id="ProtNLM"/>
    </source>
</evidence>
<proteinExistence type="predicted"/>
<organism evidence="1 2">
    <name type="scientific">Nonomuraea recticatena</name>
    <dbReference type="NCBI Taxonomy" id="46178"/>
    <lineage>
        <taxon>Bacteria</taxon>
        <taxon>Bacillati</taxon>
        <taxon>Actinomycetota</taxon>
        <taxon>Actinomycetes</taxon>
        <taxon>Streptosporangiales</taxon>
        <taxon>Streptosporangiaceae</taxon>
        <taxon>Nonomuraea</taxon>
    </lineage>
</organism>
<dbReference type="Proteomes" id="UP001501666">
    <property type="component" value="Unassembled WGS sequence"/>
</dbReference>
<reference evidence="2" key="1">
    <citation type="journal article" date="2019" name="Int. J. Syst. Evol. Microbiol.">
        <title>The Global Catalogue of Microorganisms (GCM) 10K type strain sequencing project: providing services to taxonomists for standard genome sequencing and annotation.</title>
        <authorList>
            <consortium name="The Broad Institute Genomics Platform"/>
            <consortium name="The Broad Institute Genome Sequencing Center for Infectious Disease"/>
            <person name="Wu L."/>
            <person name="Ma J."/>
        </authorList>
    </citation>
    <scope>NUCLEOTIDE SEQUENCE [LARGE SCALE GENOMIC DNA]</scope>
    <source>
        <strain evidence="2">JCM 6835</strain>
    </source>
</reference>